<dbReference type="Gramene" id="Mp6g00570.1">
    <property type="protein sequence ID" value="Mp6g00570.1.cds"/>
    <property type="gene ID" value="Mp6g00570"/>
</dbReference>
<gene>
    <name evidence="2" type="ORF">MARPO_0104s0009</name>
</gene>
<proteinExistence type="predicted"/>
<dbReference type="Proteomes" id="UP000244005">
    <property type="component" value="Unassembled WGS sequence"/>
</dbReference>
<name>A0A2R6WDN9_MARPO</name>
<dbReference type="AlphaFoldDB" id="A0A2R6WDN9"/>
<sequence length="159" mass="17086">MVAGRSQEGGAHGRQATGCSACSQIGRRVLPVPQQDKQRRRNGSRGGRGRREGGKGGRETKGRGARSRGQKSRGRGREGRRRRRTDERPTEVEERRGGDHELKGSRLGAEWSERGGACLSSLVGAGGARMWGRRARGSAMGVDGMGDGEGHGPRSAWKE</sequence>
<organism evidence="2 3">
    <name type="scientific">Marchantia polymorpha</name>
    <name type="common">Common liverwort</name>
    <name type="synonym">Marchantia aquatica</name>
    <dbReference type="NCBI Taxonomy" id="3197"/>
    <lineage>
        <taxon>Eukaryota</taxon>
        <taxon>Viridiplantae</taxon>
        <taxon>Streptophyta</taxon>
        <taxon>Embryophyta</taxon>
        <taxon>Marchantiophyta</taxon>
        <taxon>Marchantiopsida</taxon>
        <taxon>Marchantiidae</taxon>
        <taxon>Marchantiales</taxon>
        <taxon>Marchantiaceae</taxon>
        <taxon>Marchantia</taxon>
    </lineage>
</organism>
<feature type="region of interest" description="Disordered" evidence="1">
    <location>
        <begin position="1"/>
        <end position="108"/>
    </location>
</feature>
<protein>
    <submittedName>
        <fullName evidence="2">Uncharacterized protein</fullName>
    </submittedName>
</protein>
<feature type="compositionally biased region" description="Basic and acidic residues" evidence="1">
    <location>
        <begin position="49"/>
        <end position="62"/>
    </location>
</feature>
<feature type="compositionally biased region" description="Basic and acidic residues" evidence="1">
    <location>
        <begin position="148"/>
        <end position="159"/>
    </location>
</feature>
<reference evidence="3" key="1">
    <citation type="journal article" date="2017" name="Cell">
        <title>Insights into land plant evolution garnered from the Marchantia polymorpha genome.</title>
        <authorList>
            <person name="Bowman J.L."/>
            <person name="Kohchi T."/>
            <person name="Yamato K.T."/>
            <person name="Jenkins J."/>
            <person name="Shu S."/>
            <person name="Ishizaki K."/>
            <person name="Yamaoka S."/>
            <person name="Nishihama R."/>
            <person name="Nakamura Y."/>
            <person name="Berger F."/>
            <person name="Adam C."/>
            <person name="Aki S.S."/>
            <person name="Althoff F."/>
            <person name="Araki T."/>
            <person name="Arteaga-Vazquez M.A."/>
            <person name="Balasubrmanian S."/>
            <person name="Barry K."/>
            <person name="Bauer D."/>
            <person name="Boehm C.R."/>
            <person name="Briginshaw L."/>
            <person name="Caballero-Perez J."/>
            <person name="Catarino B."/>
            <person name="Chen F."/>
            <person name="Chiyoda S."/>
            <person name="Chovatia M."/>
            <person name="Davies K.M."/>
            <person name="Delmans M."/>
            <person name="Demura T."/>
            <person name="Dierschke T."/>
            <person name="Dolan L."/>
            <person name="Dorantes-Acosta A.E."/>
            <person name="Eklund D.M."/>
            <person name="Florent S.N."/>
            <person name="Flores-Sandoval E."/>
            <person name="Fujiyama A."/>
            <person name="Fukuzawa H."/>
            <person name="Galik B."/>
            <person name="Grimanelli D."/>
            <person name="Grimwood J."/>
            <person name="Grossniklaus U."/>
            <person name="Hamada T."/>
            <person name="Haseloff J."/>
            <person name="Hetherington A.J."/>
            <person name="Higo A."/>
            <person name="Hirakawa Y."/>
            <person name="Hundley H.N."/>
            <person name="Ikeda Y."/>
            <person name="Inoue K."/>
            <person name="Inoue S.I."/>
            <person name="Ishida S."/>
            <person name="Jia Q."/>
            <person name="Kakita M."/>
            <person name="Kanazawa T."/>
            <person name="Kawai Y."/>
            <person name="Kawashima T."/>
            <person name="Kennedy M."/>
            <person name="Kinose K."/>
            <person name="Kinoshita T."/>
            <person name="Kohara Y."/>
            <person name="Koide E."/>
            <person name="Komatsu K."/>
            <person name="Kopischke S."/>
            <person name="Kubo M."/>
            <person name="Kyozuka J."/>
            <person name="Lagercrantz U."/>
            <person name="Lin S.S."/>
            <person name="Lindquist E."/>
            <person name="Lipzen A.M."/>
            <person name="Lu C.W."/>
            <person name="De Luna E."/>
            <person name="Martienssen R.A."/>
            <person name="Minamino N."/>
            <person name="Mizutani M."/>
            <person name="Mizutani M."/>
            <person name="Mochizuki N."/>
            <person name="Monte I."/>
            <person name="Mosher R."/>
            <person name="Nagasaki H."/>
            <person name="Nakagami H."/>
            <person name="Naramoto S."/>
            <person name="Nishitani K."/>
            <person name="Ohtani M."/>
            <person name="Okamoto T."/>
            <person name="Okumura M."/>
            <person name="Phillips J."/>
            <person name="Pollak B."/>
            <person name="Reinders A."/>
            <person name="Rovekamp M."/>
            <person name="Sano R."/>
            <person name="Sawa S."/>
            <person name="Schmid M.W."/>
            <person name="Shirakawa M."/>
            <person name="Solano R."/>
            <person name="Spunde A."/>
            <person name="Suetsugu N."/>
            <person name="Sugano S."/>
            <person name="Sugiyama A."/>
            <person name="Sun R."/>
            <person name="Suzuki Y."/>
            <person name="Takenaka M."/>
            <person name="Takezawa D."/>
            <person name="Tomogane H."/>
            <person name="Tsuzuki M."/>
            <person name="Ueda T."/>
            <person name="Umeda M."/>
            <person name="Ward J.M."/>
            <person name="Watanabe Y."/>
            <person name="Yazaki K."/>
            <person name="Yokoyama R."/>
            <person name="Yoshitake Y."/>
            <person name="Yotsui I."/>
            <person name="Zachgo S."/>
            <person name="Schmutz J."/>
        </authorList>
    </citation>
    <scope>NUCLEOTIDE SEQUENCE [LARGE SCALE GENOMIC DNA]</scope>
    <source>
        <strain evidence="3">Tak-1</strain>
    </source>
</reference>
<feature type="region of interest" description="Disordered" evidence="1">
    <location>
        <begin position="139"/>
        <end position="159"/>
    </location>
</feature>
<feature type="compositionally biased region" description="Basic residues" evidence="1">
    <location>
        <begin position="63"/>
        <end position="83"/>
    </location>
</feature>
<dbReference type="EMBL" id="KZ772776">
    <property type="protein sequence ID" value="PTQ31970.1"/>
    <property type="molecule type" value="Genomic_DNA"/>
</dbReference>
<evidence type="ECO:0000256" key="1">
    <source>
        <dbReference type="SAM" id="MobiDB-lite"/>
    </source>
</evidence>
<evidence type="ECO:0000313" key="2">
    <source>
        <dbReference type="EMBL" id="PTQ31970.1"/>
    </source>
</evidence>
<accession>A0A2R6WDN9</accession>
<feature type="compositionally biased region" description="Basic and acidic residues" evidence="1">
    <location>
        <begin position="84"/>
        <end position="104"/>
    </location>
</feature>
<keyword evidence="3" id="KW-1185">Reference proteome</keyword>
<evidence type="ECO:0000313" key="3">
    <source>
        <dbReference type="Proteomes" id="UP000244005"/>
    </source>
</evidence>